<accession>A0A1G6M0M6</accession>
<gene>
    <name evidence="2" type="ORF">SAMN04487894_102505</name>
</gene>
<dbReference type="AlphaFoldDB" id="A0A1G6M0M6"/>
<reference evidence="3" key="1">
    <citation type="submission" date="2016-10" db="EMBL/GenBank/DDBJ databases">
        <authorList>
            <person name="Varghese N."/>
            <person name="Submissions S."/>
        </authorList>
    </citation>
    <scope>NUCLEOTIDE SEQUENCE [LARGE SCALE GENOMIC DNA]</scope>
    <source>
        <strain evidence="3">DSM 25811 / CCM 8410 / LMG 26954 / E90</strain>
    </source>
</reference>
<keyword evidence="3" id="KW-1185">Reference proteome</keyword>
<dbReference type="STRING" id="1285928.SAMN04487894_102505"/>
<dbReference type="InterPro" id="IPR014729">
    <property type="entry name" value="Rossmann-like_a/b/a_fold"/>
</dbReference>
<proteinExistence type="predicted"/>
<dbReference type="Gene3D" id="3.40.50.620">
    <property type="entry name" value="HUPs"/>
    <property type="match status" value="1"/>
</dbReference>
<evidence type="ECO:0000313" key="2">
    <source>
        <dbReference type="EMBL" id="SDC48545.1"/>
    </source>
</evidence>
<feature type="domain" description="Diphthamide synthase" evidence="1">
    <location>
        <begin position="4"/>
        <end position="121"/>
    </location>
</feature>
<name>A0A1G6M0M6_NIADE</name>
<dbReference type="Proteomes" id="UP000198757">
    <property type="component" value="Unassembled WGS sequence"/>
</dbReference>
<dbReference type="OrthoDB" id="3572539at2"/>
<dbReference type="RefSeq" id="WP_090389102.1">
    <property type="nucleotide sequence ID" value="NZ_FMZO01000002.1"/>
</dbReference>
<protein>
    <submittedName>
        <fullName evidence="2">Diphthamide synthase</fullName>
    </submittedName>
</protein>
<dbReference type="InterPro" id="IPR002761">
    <property type="entry name" value="Diphthami_syn_dom"/>
</dbReference>
<sequence length="133" mass="15041">MPLHEIPESLIDIQAFHTGIPLLKIYLTSDEGGNYEAEMLQVSERVKKEGIGTVAFGDLFLEDLRHYRERQLRQAGMEAVFPLWQINPDLYWQHFFRSGFEAVICSVNGSMLDTGYCGRHLKLGSGQPGVTVL</sequence>
<dbReference type="EMBL" id="FMZO01000002">
    <property type="protein sequence ID" value="SDC48545.1"/>
    <property type="molecule type" value="Genomic_DNA"/>
</dbReference>
<evidence type="ECO:0000313" key="3">
    <source>
        <dbReference type="Proteomes" id="UP000198757"/>
    </source>
</evidence>
<evidence type="ECO:0000259" key="1">
    <source>
        <dbReference type="Pfam" id="PF01902"/>
    </source>
</evidence>
<organism evidence="2 3">
    <name type="scientific">Niabella drilacis (strain DSM 25811 / CCM 8410 / CCUG 62505 / LMG 26954 / E90)</name>
    <dbReference type="NCBI Taxonomy" id="1285928"/>
    <lineage>
        <taxon>Bacteria</taxon>
        <taxon>Pseudomonadati</taxon>
        <taxon>Bacteroidota</taxon>
        <taxon>Chitinophagia</taxon>
        <taxon>Chitinophagales</taxon>
        <taxon>Chitinophagaceae</taxon>
        <taxon>Niabella</taxon>
    </lineage>
</organism>
<dbReference type="Pfam" id="PF01902">
    <property type="entry name" value="Diphthami_syn_2"/>
    <property type="match status" value="1"/>
</dbReference>
<dbReference type="SUPFAM" id="SSF52402">
    <property type="entry name" value="Adenine nucleotide alpha hydrolases-like"/>
    <property type="match status" value="1"/>
</dbReference>